<keyword evidence="3" id="KW-1185">Reference proteome</keyword>
<sequence length="73" mass="7870">MLDCADKPGGKKGKNGSSISKRYWPDALSNPQFTAGLLSSSEDEDQEGEASGDEQDPAAEQPEVTYPIQQTMH</sequence>
<dbReference type="AlphaFoldDB" id="A0A2W1BBP5"/>
<proteinExistence type="predicted"/>
<dbReference type="OrthoDB" id="10056939at2759"/>
<name>A0A2W1BBP5_HELAM</name>
<evidence type="ECO:0000313" key="2">
    <source>
        <dbReference type="EMBL" id="PZC71545.1"/>
    </source>
</evidence>
<accession>A0A2W1BBP5</accession>
<dbReference type="Proteomes" id="UP000249218">
    <property type="component" value="Unassembled WGS sequence"/>
</dbReference>
<feature type="compositionally biased region" description="Polar residues" evidence="1">
    <location>
        <begin position="29"/>
        <end position="40"/>
    </location>
</feature>
<dbReference type="EMBL" id="KZ150299">
    <property type="protein sequence ID" value="PZC71545.1"/>
    <property type="molecule type" value="Genomic_DNA"/>
</dbReference>
<evidence type="ECO:0000313" key="3">
    <source>
        <dbReference type="Proteomes" id="UP000249218"/>
    </source>
</evidence>
<evidence type="ECO:0000256" key="1">
    <source>
        <dbReference type="SAM" id="MobiDB-lite"/>
    </source>
</evidence>
<feature type="compositionally biased region" description="Acidic residues" evidence="1">
    <location>
        <begin position="41"/>
        <end position="57"/>
    </location>
</feature>
<organism evidence="2 3">
    <name type="scientific">Helicoverpa armigera</name>
    <name type="common">Cotton bollworm</name>
    <name type="synonym">Heliothis armigera</name>
    <dbReference type="NCBI Taxonomy" id="29058"/>
    <lineage>
        <taxon>Eukaryota</taxon>
        <taxon>Metazoa</taxon>
        <taxon>Ecdysozoa</taxon>
        <taxon>Arthropoda</taxon>
        <taxon>Hexapoda</taxon>
        <taxon>Insecta</taxon>
        <taxon>Pterygota</taxon>
        <taxon>Neoptera</taxon>
        <taxon>Endopterygota</taxon>
        <taxon>Lepidoptera</taxon>
        <taxon>Glossata</taxon>
        <taxon>Ditrysia</taxon>
        <taxon>Noctuoidea</taxon>
        <taxon>Noctuidae</taxon>
        <taxon>Heliothinae</taxon>
        <taxon>Helicoverpa</taxon>
    </lineage>
</organism>
<gene>
    <name evidence="2" type="primary">HaOG213174</name>
    <name evidence="2" type="ORF">B5X24_HaOG213174</name>
</gene>
<feature type="region of interest" description="Disordered" evidence="1">
    <location>
        <begin position="1"/>
        <end position="73"/>
    </location>
</feature>
<reference evidence="2 3" key="1">
    <citation type="journal article" date="2017" name="BMC Biol.">
        <title>Genomic innovations, transcriptional plasticity and gene loss underlying the evolution and divergence of two highly polyphagous and invasive Helicoverpa pest species.</title>
        <authorList>
            <person name="Pearce S.L."/>
            <person name="Clarke D.F."/>
            <person name="East P.D."/>
            <person name="Elfekih S."/>
            <person name="Gordon K.H."/>
            <person name="Jermiin L.S."/>
            <person name="McGaughran A."/>
            <person name="Oakeshott J.G."/>
            <person name="Papanikolaou A."/>
            <person name="Perera O.P."/>
            <person name="Rane R.V."/>
            <person name="Richards S."/>
            <person name="Tay W.T."/>
            <person name="Walsh T.K."/>
            <person name="Anderson A."/>
            <person name="Anderson C.J."/>
            <person name="Asgari S."/>
            <person name="Board P.G."/>
            <person name="Bretschneider A."/>
            <person name="Campbell P.M."/>
            <person name="Chertemps T."/>
            <person name="Christeller J.T."/>
            <person name="Coppin C.W."/>
            <person name="Downes S.J."/>
            <person name="Duan G."/>
            <person name="Farnsworth C.A."/>
            <person name="Good R.T."/>
            <person name="Han L.B."/>
            <person name="Han Y.C."/>
            <person name="Hatje K."/>
            <person name="Horne I."/>
            <person name="Huang Y.P."/>
            <person name="Hughes D.S."/>
            <person name="Jacquin-Joly E."/>
            <person name="James W."/>
            <person name="Jhangiani S."/>
            <person name="Kollmar M."/>
            <person name="Kuwar S.S."/>
            <person name="Li S."/>
            <person name="Liu N.Y."/>
            <person name="Maibeche M.T."/>
            <person name="Miller J.R."/>
            <person name="Montagne N."/>
            <person name="Perry T."/>
            <person name="Qu J."/>
            <person name="Song S.V."/>
            <person name="Sutton G.G."/>
            <person name="Vogel H."/>
            <person name="Walenz B.P."/>
            <person name="Xu W."/>
            <person name="Zhang H.J."/>
            <person name="Zou Z."/>
            <person name="Batterham P."/>
            <person name="Edwards O.R."/>
            <person name="Feyereisen R."/>
            <person name="Gibbs R.A."/>
            <person name="Heckel D.G."/>
            <person name="McGrath A."/>
            <person name="Robin C."/>
            <person name="Scherer S.E."/>
            <person name="Worley K.C."/>
            <person name="Wu Y.D."/>
        </authorList>
    </citation>
    <scope>NUCLEOTIDE SEQUENCE [LARGE SCALE GENOMIC DNA]</scope>
    <source>
        <strain evidence="2">Harm_GR_Male_#8</strain>
        <tissue evidence="2">Whole organism</tissue>
    </source>
</reference>
<protein>
    <submittedName>
        <fullName evidence="2">Uncharacterized protein</fullName>
    </submittedName>
</protein>